<organism evidence="1 2">
    <name type="scientific">Violaceomyces palustris</name>
    <dbReference type="NCBI Taxonomy" id="1673888"/>
    <lineage>
        <taxon>Eukaryota</taxon>
        <taxon>Fungi</taxon>
        <taxon>Dikarya</taxon>
        <taxon>Basidiomycota</taxon>
        <taxon>Ustilaginomycotina</taxon>
        <taxon>Ustilaginomycetes</taxon>
        <taxon>Violaceomycetales</taxon>
        <taxon>Violaceomycetaceae</taxon>
        <taxon>Violaceomyces</taxon>
    </lineage>
</organism>
<evidence type="ECO:0000313" key="2">
    <source>
        <dbReference type="Proteomes" id="UP000245626"/>
    </source>
</evidence>
<proteinExistence type="predicted"/>
<reference evidence="1 2" key="1">
    <citation type="journal article" date="2018" name="Mol. Biol. Evol.">
        <title>Broad Genomic Sampling Reveals a Smut Pathogenic Ancestry of the Fungal Clade Ustilaginomycotina.</title>
        <authorList>
            <person name="Kijpornyongpan T."/>
            <person name="Mondo S.J."/>
            <person name="Barry K."/>
            <person name="Sandor L."/>
            <person name="Lee J."/>
            <person name="Lipzen A."/>
            <person name="Pangilinan J."/>
            <person name="LaButti K."/>
            <person name="Hainaut M."/>
            <person name="Henrissat B."/>
            <person name="Grigoriev I.V."/>
            <person name="Spatafora J.W."/>
            <person name="Aime M.C."/>
        </authorList>
    </citation>
    <scope>NUCLEOTIDE SEQUENCE [LARGE SCALE GENOMIC DNA]</scope>
    <source>
        <strain evidence="1 2">SA 807</strain>
    </source>
</reference>
<keyword evidence="2" id="KW-1185">Reference proteome</keyword>
<accession>A0ACD0P523</accession>
<name>A0ACD0P523_9BASI</name>
<sequence length="308" mass="33672">MKVLVLGASGFIGNGVAQALVRAGHQILGQTRSAERYEREFIRNEIEIVESDPTKDDAWLSSLSTLDVIVDCLGGSAPISTLSKELIQKVEERIRSGTGRHKTSSKLAYVWTSGVWLHGEDRWGFVTDGTQVTRAPSKVDWRPEVEDHLVDSEVVDGIVIRPGLVYGRSASVTGLLFQEAVRGRIEWPTTLGARYATVHIDDLAELYVRVVEAHPLVKGLKLEASNSATESVDLLIHQLSRLVGLGSEKVVYKEPETPFEIALSGTSVVRPTLARSLLGWTTRKPSLVDGLPGYFRAYVAHSQSSASS</sequence>
<protein>
    <submittedName>
        <fullName evidence="1">NAD(P)-binding protein</fullName>
    </submittedName>
</protein>
<dbReference type="Proteomes" id="UP000245626">
    <property type="component" value="Unassembled WGS sequence"/>
</dbReference>
<evidence type="ECO:0000313" key="1">
    <source>
        <dbReference type="EMBL" id="PWN53134.1"/>
    </source>
</evidence>
<dbReference type="EMBL" id="KZ819740">
    <property type="protein sequence ID" value="PWN53134.1"/>
    <property type="molecule type" value="Genomic_DNA"/>
</dbReference>
<gene>
    <name evidence="1" type="ORF">IE53DRAFT_377586</name>
</gene>